<organism evidence="2 3">
    <name type="scientific">Geodia barretti</name>
    <name type="common">Barrett's horny sponge</name>
    <dbReference type="NCBI Taxonomy" id="519541"/>
    <lineage>
        <taxon>Eukaryota</taxon>
        <taxon>Metazoa</taxon>
        <taxon>Porifera</taxon>
        <taxon>Demospongiae</taxon>
        <taxon>Heteroscleromorpha</taxon>
        <taxon>Tetractinellida</taxon>
        <taxon>Astrophorina</taxon>
        <taxon>Geodiidae</taxon>
        <taxon>Geodia</taxon>
    </lineage>
</organism>
<name>A0AA35WBV7_GEOBA</name>
<sequence>MGQTWCTNTQRERSTPGTTMSSGLQMDGSFGSSSPRNAQGHVKTTTHRGWYSPLDRAVEYQVILLRPESNSLGTSLFQQCQGLAHSCVAVETAEEACRRVSQSSRQTVVLVDISTNQIAVVERLVELIASHNLWLQATLVAIVADSNE</sequence>
<dbReference type="EMBL" id="CASHTH010000919">
    <property type="protein sequence ID" value="CAI8009070.1"/>
    <property type="molecule type" value="Genomic_DNA"/>
</dbReference>
<comment type="caution">
    <text evidence="2">The sequence shown here is derived from an EMBL/GenBank/DDBJ whole genome shotgun (WGS) entry which is preliminary data.</text>
</comment>
<evidence type="ECO:0000313" key="2">
    <source>
        <dbReference type="EMBL" id="CAI8009070.1"/>
    </source>
</evidence>
<feature type="region of interest" description="Disordered" evidence="1">
    <location>
        <begin position="1"/>
        <end position="45"/>
    </location>
</feature>
<reference evidence="2" key="1">
    <citation type="submission" date="2023-03" db="EMBL/GenBank/DDBJ databases">
        <authorList>
            <person name="Steffen K."/>
            <person name="Cardenas P."/>
        </authorList>
    </citation>
    <scope>NUCLEOTIDE SEQUENCE</scope>
</reference>
<feature type="compositionally biased region" description="Polar residues" evidence="1">
    <location>
        <begin position="1"/>
        <end position="37"/>
    </location>
</feature>
<evidence type="ECO:0000256" key="1">
    <source>
        <dbReference type="SAM" id="MobiDB-lite"/>
    </source>
</evidence>
<dbReference type="AlphaFoldDB" id="A0AA35WBV7"/>
<proteinExistence type="predicted"/>
<accession>A0AA35WBV7</accession>
<evidence type="ECO:0000313" key="3">
    <source>
        <dbReference type="Proteomes" id="UP001174909"/>
    </source>
</evidence>
<keyword evidence="3" id="KW-1185">Reference proteome</keyword>
<gene>
    <name evidence="2" type="ORF">GBAR_LOCUS6143</name>
</gene>
<dbReference type="Proteomes" id="UP001174909">
    <property type="component" value="Unassembled WGS sequence"/>
</dbReference>
<protein>
    <submittedName>
        <fullName evidence="2">Uncharacterized protein</fullName>
    </submittedName>
</protein>